<comment type="subcellular location">
    <subcellularLocation>
        <location evidence="3">Cytoplasm</location>
    </subcellularLocation>
</comment>
<keyword evidence="3" id="KW-0963">Cytoplasm</keyword>
<comment type="function">
    <text evidence="3">Required for maturation of urease via the functional incorporation of the urease nickel metallocenter.</text>
</comment>
<sequence length="281" mass="30100">MTVALPPSGPLPARATQPRAQGESRIAVRLGPDGRTLLSKLYQQGSAKILLPTARDPALEAVLLNTSGGITGGDRISCEGRAEAGARLVLTTQAAERLYKSWPDETPGRLSTRLSIGPGARIDWLPQETIAFDRSALHRSLDVEMAADATFLALEPIILGRTAMGERVHSIRLRDHWRVRRDGRLIYADALRLEGPALEALAGPATLGGGFAFASMLFVAPGAEDLLTPLRARLEGIGAASARDGFVSMRLVAPDGLALRRCILDTLGLLLGRALPRVWHM</sequence>
<dbReference type="InterPro" id="IPR002669">
    <property type="entry name" value="UreD"/>
</dbReference>
<dbReference type="AlphaFoldDB" id="A0A5B8FQF6"/>
<organism evidence="5 6">
    <name type="scientific">Paroceanicella profunda</name>
    <dbReference type="NCBI Taxonomy" id="2579971"/>
    <lineage>
        <taxon>Bacteria</taxon>
        <taxon>Pseudomonadati</taxon>
        <taxon>Pseudomonadota</taxon>
        <taxon>Alphaproteobacteria</taxon>
        <taxon>Rhodobacterales</taxon>
        <taxon>Paracoccaceae</taxon>
        <taxon>Paroceanicella</taxon>
    </lineage>
</organism>
<dbReference type="Proteomes" id="UP000305888">
    <property type="component" value="Chromosome"/>
</dbReference>
<name>A0A5B8FQF6_9RHOB</name>
<dbReference type="OrthoDB" id="9798842at2"/>
<evidence type="ECO:0000256" key="1">
    <source>
        <dbReference type="ARBA" id="ARBA00007177"/>
    </source>
</evidence>
<evidence type="ECO:0000256" key="3">
    <source>
        <dbReference type="HAMAP-Rule" id="MF_01384"/>
    </source>
</evidence>
<evidence type="ECO:0000256" key="4">
    <source>
        <dbReference type="SAM" id="MobiDB-lite"/>
    </source>
</evidence>
<dbReference type="HAMAP" id="MF_01384">
    <property type="entry name" value="UreD"/>
    <property type="match status" value="1"/>
</dbReference>
<keyword evidence="2 3" id="KW-0143">Chaperone</keyword>
<gene>
    <name evidence="3" type="primary">ureD</name>
    <name evidence="5" type="ORF">FDP22_03135</name>
</gene>
<dbReference type="EMBL" id="CP040818">
    <property type="protein sequence ID" value="QDL90866.1"/>
    <property type="molecule type" value="Genomic_DNA"/>
</dbReference>
<comment type="subunit">
    <text evidence="3">UreD, UreF and UreG form a complex that acts as a GTP-hydrolysis-dependent molecular chaperone, activating the urease apoprotein by helping to assemble the nickel containing metallocenter of UreC. The UreE protein probably delivers the nickel.</text>
</comment>
<comment type="similarity">
    <text evidence="1 3">Belongs to the UreD family.</text>
</comment>
<feature type="region of interest" description="Disordered" evidence="4">
    <location>
        <begin position="1"/>
        <end position="22"/>
    </location>
</feature>
<evidence type="ECO:0000313" key="6">
    <source>
        <dbReference type="Proteomes" id="UP000305888"/>
    </source>
</evidence>
<accession>A0A5B8FQF6</accession>
<keyword evidence="3" id="KW-0996">Nickel insertion</keyword>
<protein>
    <recommendedName>
        <fullName evidence="3">Urease accessory protein UreD</fullName>
    </recommendedName>
</protein>
<dbReference type="PANTHER" id="PTHR33643">
    <property type="entry name" value="UREASE ACCESSORY PROTEIN D"/>
    <property type="match status" value="1"/>
</dbReference>
<evidence type="ECO:0000313" key="5">
    <source>
        <dbReference type="EMBL" id="QDL90866.1"/>
    </source>
</evidence>
<dbReference type="RefSeq" id="WP_138577604.1">
    <property type="nucleotide sequence ID" value="NZ_CP040818.1"/>
</dbReference>
<dbReference type="PANTHER" id="PTHR33643:SF1">
    <property type="entry name" value="UREASE ACCESSORY PROTEIN D"/>
    <property type="match status" value="1"/>
</dbReference>
<evidence type="ECO:0000256" key="2">
    <source>
        <dbReference type="ARBA" id="ARBA00023186"/>
    </source>
</evidence>
<reference evidence="5 6" key="1">
    <citation type="submission" date="2019-06" db="EMBL/GenBank/DDBJ databases">
        <title>Genome sequence of Rhodobacteraceae bacterium D4M1.</title>
        <authorList>
            <person name="Cao J."/>
        </authorList>
    </citation>
    <scope>NUCLEOTIDE SEQUENCE [LARGE SCALE GENOMIC DNA]</scope>
    <source>
        <strain evidence="5 6">D4M1</strain>
    </source>
</reference>
<proteinExistence type="inferred from homology"/>
<dbReference type="GO" id="GO:0005737">
    <property type="term" value="C:cytoplasm"/>
    <property type="evidence" value="ECO:0007669"/>
    <property type="project" value="UniProtKB-SubCell"/>
</dbReference>
<dbReference type="Pfam" id="PF01774">
    <property type="entry name" value="UreD"/>
    <property type="match status" value="1"/>
</dbReference>
<dbReference type="KEGG" id="ppru:FDP22_03135"/>
<dbReference type="GO" id="GO:0016151">
    <property type="term" value="F:nickel cation binding"/>
    <property type="evidence" value="ECO:0007669"/>
    <property type="project" value="UniProtKB-UniRule"/>
</dbReference>
<keyword evidence="6" id="KW-1185">Reference proteome</keyword>